<comment type="subcellular location">
    <subcellularLocation>
        <location evidence="1">Cell outer membrane</location>
    </subcellularLocation>
</comment>
<accession>A0A1V9FRC0</accession>
<dbReference type="GO" id="GO:0009279">
    <property type="term" value="C:cell outer membrane"/>
    <property type="evidence" value="ECO:0007669"/>
    <property type="project" value="UniProtKB-SubCell"/>
</dbReference>
<dbReference type="Proteomes" id="UP000192796">
    <property type="component" value="Unassembled WGS sequence"/>
</dbReference>
<dbReference type="Pfam" id="PF13715">
    <property type="entry name" value="CarbopepD_reg_2"/>
    <property type="match status" value="1"/>
</dbReference>
<comment type="caution">
    <text evidence="4">The sequence shown here is derived from an EMBL/GenBank/DDBJ whole genome shotgun (WGS) entry which is preliminary data.</text>
</comment>
<dbReference type="Gene3D" id="2.40.170.20">
    <property type="entry name" value="TonB-dependent receptor, beta-barrel domain"/>
    <property type="match status" value="1"/>
</dbReference>
<organism evidence="4 5">
    <name type="scientific">Niastella vici</name>
    <dbReference type="NCBI Taxonomy" id="1703345"/>
    <lineage>
        <taxon>Bacteria</taxon>
        <taxon>Pseudomonadati</taxon>
        <taxon>Bacteroidota</taxon>
        <taxon>Chitinophagia</taxon>
        <taxon>Chitinophagales</taxon>
        <taxon>Chitinophagaceae</taxon>
        <taxon>Niastella</taxon>
    </lineage>
</organism>
<evidence type="ECO:0000313" key="4">
    <source>
        <dbReference type="EMBL" id="OQP60893.1"/>
    </source>
</evidence>
<protein>
    <submittedName>
        <fullName evidence="4">TonB-dependent receptor</fullName>
    </submittedName>
</protein>
<dbReference type="EMBL" id="LVYD01000058">
    <property type="protein sequence ID" value="OQP60893.1"/>
    <property type="molecule type" value="Genomic_DNA"/>
</dbReference>
<evidence type="ECO:0000256" key="3">
    <source>
        <dbReference type="ARBA" id="ARBA00023237"/>
    </source>
</evidence>
<keyword evidence="2" id="KW-0472">Membrane</keyword>
<evidence type="ECO:0000256" key="2">
    <source>
        <dbReference type="ARBA" id="ARBA00023136"/>
    </source>
</evidence>
<proteinExistence type="predicted"/>
<dbReference type="AlphaFoldDB" id="A0A1V9FRC0"/>
<dbReference type="Gene3D" id="2.60.40.1120">
    <property type="entry name" value="Carboxypeptidase-like, regulatory domain"/>
    <property type="match status" value="1"/>
</dbReference>
<dbReference type="OrthoDB" id="1075473at2"/>
<dbReference type="SUPFAM" id="SSF56935">
    <property type="entry name" value="Porins"/>
    <property type="match status" value="1"/>
</dbReference>
<keyword evidence="5" id="KW-1185">Reference proteome</keyword>
<evidence type="ECO:0000256" key="1">
    <source>
        <dbReference type="ARBA" id="ARBA00004442"/>
    </source>
</evidence>
<keyword evidence="3" id="KW-0998">Cell outer membrane</keyword>
<dbReference type="InterPro" id="IPR008969">
    <property type="entry name" value="CarboxyPept-like_regulatory"/>
</dbReference>
<gene>
    <name evidence="4" type="ORF">A3860_03965</name>
</gene>
<sequence>MHHLLPLLILLLSFLAGSGQTVISGKVKDGKGRPLQGASITIKDTYDGATTDSLGAYHFKTTEKGEQTLLTTSIGYKLQEQKITITGATLHIDVLLKQEPNELTAVTITAGSFEASDTKRTTVLNPIDIVTTASANADITSAIKTLPGAQQVGESEGLFVRGGTAQETKVFIDGTLVNNFFFSSVPDIAQRGRFSPFIFKGTVFSAGGYSALYGQALSSALILESVDLPEQSSASVGVSTVGLNAGFQKLSKKKNASWGVNYGYVNLAAYFAAVKQRPDNFKIPEFHNGEVNFRIKTSKSGMLKFYGYFNFNDLGLRRPDIDSTDLKNAFRLRNFNIYGNLSWKEKLGRKWHLYLGASYSTNTDKIGNELQDQHNVPVIIPFEPYDTKSFNVKSTGELAQIKTVFERRLYGLSAIRFGGEYMYFTDKNDFTNYYTTNGIVKADDHFKAAFAEADLYITNDLAAKIGSRFEQSSLLNKANLVPRLSLAYKVGNKAQASLAYGIFYQKPEKDYYLRGYAFNDLLYTRATHYIANYQKVSKDYTLRIEGFYKKYEHLIKTYGSNNNGIIDSVGNAGFGDAKGIELFWRDRKTLKDVDYWISYSYLDTKRDYLNYPYAIQPNFAATHTASLVVKKFVTKIKTQFNGSYTFATGRPYYNFRYNNSAGKYVIADQGKTISYNNLSFSVNYLPTIGNTKAKKFVVWVFSVNNVLGSDQVFGYNYSYNGLRKDPILPTARRFYFLGCFLSFGVDRSDDVINNNL</sequence>
<keyword evidence="4" id="KW-0675">Receptor</keyword>
<evidence type="ECO:0000313" key="5">
    <source>
        <dbReference type="Proteomes" id="UP000192796"/>
    </source>
</evidence>
<dbReference type="RefSeq" id="WP_081150876.1">
    <property type="nucleotide sequence ID" value="NZ_LVYD01000058.1"/>
</dbReference>
<name>A0A1V9FRC0_9BACT</name>
<dbReference type="InterPro" id="IPR036942">
    <property type="entry name" value="Beta-barrel_TonB_sf"/>
</dbReference>
<dbReference type="SUPFAM" id="SSF49464">
    <property type="entry name" value="Carboxypeptidase regulatory domain-like"/>
    <property type="match status" value="1"/>
</dbReference>
<reference evidence="4 5" key="1">
    <citation type="submission" date="2016-03" db="EMBL/GenBank/DDBJ databases">
        <title>Niastella vici sp. nov., isolated from farmland soil.</title>
        <authorList>
            <person name="Chen L."/>
            <person name="Wang D."/>
            <person name="Yang S."/>
            <person name="Wang G."/>
        </authorList>
    </citation>
    <scope>NUCLEOTIDE SEQUENCE [LARGE SCALE GENOMIC DNA]</scope>
    <source>
        <strain evidence="4 5">DJ57</strain>
    </source>
</reference>
<dbReference type="STRING" id="1703345.A3860_03965"/>